<protein>
    <recommendedName>
        <fullName evidence="3">Enkurin domain-containing protein</fullName>
    </recommendedName>
</protein>
<evidence type="ECO:0000313" key="5">
    <source>
        <dbReference type="Proteomes" id="UP000039865"/>
    </source>
</evidence>
<sequence>MKNKDSYQLLQEREAALQKNRNQILGGDNIKRALNHAKNHRQLEFIQIKKDSFIMKKNFDLIIRFQRRNGITGQKEQELFKMKRFKNAESYVKQMRQGDYSYLERNYHHHQRSVDRLEPINGSRNSYIENENNPNISNIKKPRQENRSLSNNQRYKYNSVNSLEDSTDEIHSNSLEAINKNGGRKIVNYSSGNQSQSDMTSHRQESTELKLPMIRQRQEPDKRLLSDDERRNIILDFQQRRKDLFQQLNRMPIANITKAHQELIREIESEIDETEAAIKMFSSRKPVYVSTQNNTFTHD</sequence>
<evidence type="ECO:0000313" key="4">
    <source>
        <dbReference type="EMBL" id="CDW73203.1"/>
    </source>
</evidence>
<feature type="domain" description="Enkurin" evidence="3">
    <location>
        <begin position="197"/>
        <end position="289"/>
    </location>
</feature>
<reference evidence="4 5" key="1">
    <citation type="submission" date="2014-06" db="EMBL/GenBank/DDBJ databases">
        <authorList>
            <person name="Swart Estienne"/>
        </authorList>
    </citation>
    <scope>NUCLEOTIDE SEQUENCE [LARGE SCALE GENOMIC DNA]</scope>
    <source>
        <strain evidence="4 5">130c</strain>
    </source>
</reference>
<feature type="coiled-coil region" evidence="1">
    <location>
        <begin position="253"/>
        <end position="284"/>
    </location>
</feature>
<name>A0A077ZTG4_STYLE</name>
<dbReference type="PROSITE" id="PS51665">
    <property type="entry name" value="ENKURIN"/>
    <property type="match status" value="1"/>
</dbReference>
<dbReference type="InParanoid" id="A0A077ZTG4"/>
<dbReference type="Pfam" id="PF13864">
    <property type="entry name" value="Enkurin"/>
    <property type="match status" value="1"/>
</dbReference>
<proteinExistence type="predicted"/>
<organism evidence="4 5">
    <name type="scientific">Stylonychia lemnae</name>
    <name type="common">Ciliate</name>
    <dbReference type="NCBI Taxonomy" id="5949"/>
    <lineage>
        <taxon>Eukaryota</taxon>
        <taxon>Sar</taxon>
        <taxon>Alveolata</taxon>
        <taxon>Ciliophora</taxon>
        <taxon>Intramacronucleata</taxon>
        <taxon>Spirotrichea</taxon>
        <taxon>Stichotrichia</taxon>
        <taxon>Sporadotrichida</taxon>
        <taxon>Oxytrichidae</taxon>
        <taxon>Stylonychinae</taxon>
        <taxon>Stylonychia</taxon>
    </lineage>
</organism>
<dbReference type="EMBL" id="CCKQ01002108">
    <property type="protein sequence ID" value="CDW73203.1"/>
    <property type="molecule type" value="Genomic_DNA"/>
</dbReference>
<evidence type="ECO:0000259" key="3">
    <source>
        <dbReference type="PROSITE" id="PS51665"/>
    </source>
</evidence>
<accession>A0A077ZTG4</accession>
<feature type="compositionally biased region" description="Polar residues" evidence="2">
    <location>
        <begin position="147"/>
        <end position="164"/>
    </location>
</feature>
<dbReference type="InterPro" id="IPR027012">
    <property type="entry name" value="Enkurin_dom"/>
</dbReference>
<evidence type="ECO:0000256" key="1">
    <source>
        <dbReference type="SAM" id="Coils"/>
    </source>
</evidence>
<dbReference type="AlphaFoldDB" id="A0A077ZTG4"/>
<feature type="region of interest" description="Disordered" evidence="2">
    <location>
        <begin position="122"/>
        <end position="165"/>
    </location>
</feature>
<keyword evidence="1" id="KW-0175">Coiled coil</keyword>
<dbReference type="Proteomes" id="UP000039865">
    <property type="component" value="Unassembled WGS sequence"/>
</dbReference>
<keyword evidence="5" id="KW-1185">Reference proteome</keyword>
<feature type="compositionally biased region" description="Low complexity" evidence="2">
    <location>
        <begin position="125"/>
        <end position="139"/>
    </location>
</feature>
<evidence type="ECO:0000256" key="2">
    <source>
        <dbReference type="SAM" id="MobiDB-lite"/>
    </source>
</evidence>
<gene>
    <name evidence="4" type="primary">Contig10310.g10999</name>
    <name evidence="4" type="ORF">STYLEM_2179</name>
</gene>